<evidence type="ECO:0000259" key="3">
    <source>
        <dbReference type="Pfam" id="PF22570"/>
    </source>
</evidence>
<feature type="transmembrane region" description="Helical" evidence="1">
    <location>
        <begin position="96"/>
        <end position="114"/>
    </location>
</feature>
<comment type="caution">
    <text evidence="4">The sequence shown here is derived from an EMBL/GenBank/DDBJ whole genome shotgun (WGS) entry which is preliminary data.</text>
</comment>
<dbReference type="Proteomes" id="UP001180825">
    <property type="component" value="Unassembled WGS sequence"/>
</dbReference>
<evidence type="ECO:0000313" key="5">
    <source>
        <dbReference type="Proteomes" id="UP001180825"/>
    </source>
</evidence>
<dbReference type="EMBL" id="JAVDXV010000012">
    <property type="protein sequence ID" value="MDR7335961.1"/>
    <property type="molecule type" value="Genomic_DNA"/>
</dbReference>
<keyword evidence="1" id="KW-1133">Transmembrane helix</keyword>
<dbReference type="PANTHER" id="PTHR40763:SF5">
    <property type="entry name" value="MEMBRANE PROTEIN"/>
    <property type="match status" value="1"/>
</dbReference>
<protein>
    <submittedName>
        <fullName evidence="4">Membrane protein</fullName>
    </submittedName>
</protein>
<keyword evidence="5" id="KW-1185">Reference proteome</keyword>
<dbReference type="PANTHER" id="PTHR40763">
    <property type="entry name" value="MEMBRANE PROTEIN-RELATED"/>
    <property type="match status" value="1"/>
</dbReference>
<evidence type="ECO:0000256" key="1">
    <source>
        <dbReference type="SAM" id="Phobius"/>
    </source>
</evidence>
<dbReference type="InterPro" id="IPR024425">
    <property type="entry name" value="LiaF-like_C"/>
</dbReference>
<feature type="domain" description="Cell wall-active antibiotics response LiaF-like C-terminal" evidence="2">
    <location>
        <begin position="148"/>
        <end position="212"/>
    </location>
</feature>
<evidence type="ECO:0000313" key="4">
    <source>
        <dbReference type="EMBL" id="MDR7335961.1"/>
    </source>
</evidence>
<dbReference type="RefSeq" id="WP_310332960.1">
    <property type="nucleotide sequence ID" value="NZ_JAVDXV010000012.1"/>
</dbReference>
<dbReference type="InterPro" id="IPR054331">
    <property type="entry name" value="LiaF_TM"/>
</dbReference>
<feature type="transmembrane region" description="Helical" evidence="1">
    <location>
        <begin position="69"/>
        <end position="90"/>
    </location>
</feature>
<proteinExistence type="predicted"/>
<keyword evidence="1" id="KW-0812">Transmembrane</keyword>
<dbReference type="Pfam" id="PF09922">
    <property type="entry name" value="LiaF-like_C"/>
    <property type="match status" value="1"/>
</dbReference>
<dbReference type="Pfam" id="PF22570">
    <property type="entry name" value="LiaF-TM"/>
    <property type="match status" value="1"/>
</dbReference>
<feature type="transmembrane region" description="Helical" evidence="1">
    <location>
        <begin position="18"/>
        <end position="36"/>
    </location>
</feature>
<organism evidence="4 5">
    <name type="scientific">Roseateles asaccharophilus</name>
    <dbReference type="NCBI Taxonomy" id="582607"/>
    <lineage>
        <taxon>Bacteria</taxon>
        <taxon>Pseudomonadati</taxon>
        <taxon>Pseudomonadota</taxon>
        <taxon>Betaproteobacteria</taxon>
        <taxon>Burkholderiales</taxon>
        <taxon>Sphaerotilaceae</taxon>
        <taxon>Roseateles</taxon>
    </lineage>
</organism>
<gene>
    <name evidence="4" type="ORF">J2X21_005128</name>
</gene>
<evidence type="ECO:0000259" key="2">
    <source>
        <dbReference type="Pfam" id="PF09922"/>
    </source>
</evidence>
<feature type="domain" description="LiaF transmembrane" evidence="3">
    <location>
        <begin position="19"/>
        <end position="111"/>
    </location>
</feature>
<reference evidence="4 5" key="1">
    <citation type="submission" date="2023-07" db="EMBL/GenBank/DDBJ databases">
        <title>Sorghum-associated microbial communities from plants grown in Nebraska, USA.</title>
        <authorList>
            <person name="Schachtman D."/>
        </authorList>
    </citation>
    <scope>NUCLEOTIDE SEQUENCE [LARGE SCALE GENOMIC DNA]</scope>
    <source>
        <strain evidence="4 5">BE316</strain>
    </source>
</reference>
<sequence length="240" mass="25939">MSSDQPPRHRPSHAAQRVLFGLAVVAIGVLALLDNLHVFDIALLRTFWPLALVLWGVSRLVFWRHGSVMFSLVVIGIGAVLTAQNLGYTHIQLRDWWPVLIIMAGLSILLRAFIPRAGDKAGCIPATTLAHGELVSINASFSAISQRNDSPDFKGGRLSSTFGGVELDLTQAVIAGTEARLEISARFSGIELRVPREWQVVVEVDSTFGGVEDKTTPPMAGGPRLVLRGDVVFGGVEIKN</sequence>
<keyword evidence="1" id="KW-0472">Membrane</keyword>
<name>A0ABU2AFH1_9BURK</name>
<accession>A0ABU2AFH1</accession>